<dbReference type="EMBL" id="JACCFL010000001">
    <property type="protein sequence ID" value="NYJ24282.1"/>
    <property type="molecule type" value="Genomic_DNA"/>
</dbReference>
<dbReference type="AlphaFoldDB" id="A0A853CV46"/>
<keyword evidence="1" id="KW-0808">Transferase</keyword>
<sequence>MSSAPETQPALPGLPALLTAVAQAVDAAGTRTPVVLIDGPSGAGKSSLADLLVRHWPGPVAPRLVRMDDLYPGWDGLLSASAALARDLLEPLATTGRGRWRRWDWAHDRPAEWHELSGPAPLIVEGCGTLAAANVRRAHLAVWLDADDTLRKTRALGRDGATFASHWDQWQAEFEQYLARETPRERADLVLDVTDWPIGSPPRYASGATVVP</sequence>
<keyword evidence="1" id="KW-0418">Kinase</keyword>
<reference evidence="1 2" key="1">
    <citation type="submission" date="2020-07" db="EMBL/GenBank/DDBJ databases">
        <title>Sequencing the genomes of 1000 actinobacteria strains.</title>
        <authorList>
            <person name="Klenk H.-P."/>
        </authorList>
    </citation>
    <scope>NUCLEOTIDE SEQUENCE [LARGE SCALE GENOMIC DNA]</scope>
    <source>
        <strain evidence="1 2">DSM 15165</strain>
    </source>
</reference>
<dbReference type="Gene3D" id="3.40.50.300">
    <property type="entry name" value="P-loop containing nucleotide triphosphate hydrolases"/>
    <property type="match status" value="1"/>
</dbReference>
<dbReference type="InterPro" id="IPR027417">
    <property type="entry name" value="P-loop_NTPase"/>
</dbReference>
<name>A0A853CV46_9MICO</name>
<proteinExistence type="predicted"/>
<gene>
    <name evidence="1" type="ORF">HNR13_002569</name>
</gene>
<dbReference type="Proteomes" id="UP000578352">
    <property type="component" value="Unassembled WGS sequence"/>
</dbReference>
<evidence type="ECO:0000313" key="2">
    <source>
        <dbReference type="Proteomes" id="UP000578352"/>
    </source>
</evidence>
<dbReference type="SUPFAM" id="SSF52540">
    <property type="entry name" value="P-loop containing nucleoside triphosphate hydrolases"/>
    <property type="match status" value="1"/>
</dbReference>
<dbReference type="GO" id="GO:0016301">
    <property type="term" value="F:kinase activity"/>
    <property type="evidence" value="ECO:0007669"/>
    <property type="project" value="UniProtKB-KW"/>
</dbReference>
<organism evidence="1 2">
    <name type="scientific">Leifsonia shinshuensis</name>
    <dbReference type="NCBI Taxonomy" id="150026"/>
    <lineage>
        <taxon>Bacteria</taxon>
        <taxon>Bacillati</taxon>
        <taxon>Actinomycetota</taxon>
        <taxon>Actinomycetes</taxon>
        <taxon>Micrococcales</taxon>
        <taxon>Microbacteriaceae</taxon>
        <taxon>Leifsonia</taxon>
    </lineage>
</organism>
<dbReference type="NCBIfam" id="NF005115">
    <property type="entry name" value="PRK06547.1"/>
    <property type="match status" value="1"/>
</dbReference>
<comment type="caution">
    <text evidence="1">The sequence shown here is derived from an EMBL/GenBank/DDBJ whole genome shotgun (WGS) entry which is preliminary data.</text>
</comment>
<accession>A0A853CV46</accession>
<evidence type="ECO:0000313" key="1">
    <source>
        <dbReference type="EMBL" id="NYJ24282.1"/>
    </source>
</evidence>
<dbReference type="RefSeq" id="WP_179606310.1">
    <property type="nucleotide sequence ID" value="NZ_BAABEH010000001.1"/>
</dbReference>
<protein>
    <submittedName>
        <fullName evidence="1">Cytidylate kinase</fullName>
    </submittedName>
</protein>